<name>A0A180GS33_PUCT1</name>
<evidence type="ECO:0000313" key="3">
    <source>
        <dbReference type="EnsemblFungi" id="PTTG_01634-t43_1-p1"/>
    </source>
</evidence>
<reference evidence="3 4" key="3">
    <citation type="journal article" date="2017" name="G3 (Bethesda)">
        <title>Comparative analysis highlights variable genome content of wheat rusts and divergence of the mating loci.</title>
        <authorList>
            <person name="Cuomo C.A."/>
            <person name="Bakkeren G."/>
            <person name="Khalil H.B."/>
            <person name="Panwar V."/>
            <person name="Joly D."/>
            <person name="Linning R."/>
            <person name="Sakthikumar S."/>
            <person name="Song X."/>
            <person name="Adiconis X."/>
            <person name="Fan L."/>
            <person name="Goldberg J.M."/>
            <person name="Levin J.Z."/>
            <person name="Young S."/>
            <person name="Zeng Q."/>
            <person name="Anikster Y."/>
            <person name="Bruce M."/>
            <person name="Wang M."/>
            <person name="Yin C."/>
            <person name="McCallum B."/>
            <person name="Szabo L.J."/>
            <person name="Hulbert S."/>
            <person name="Chen X."/>
            <person name="Fellers J.P."/>
        </authorList>
    </citation>
    <scope>NUCLEOTIDE SEQUENCE</scope>
    <source>
        <strain evidence="4">Isolate 1-1 / race 1 (BBBD)</strain>
        <strain evidence="3">isolate 1-1 / race 1 (BBBD)</strain>
    </source>
</reference>
<accession>A0A180GS33</accession>
<keyword evidence="4" id="KW-1185">Reference proteome</keyword>
<dbReference type="OrthoDB" id="2503708at2759"/>
<reference evidence="2" key="2">
    <citation type="submission" date="2016-05" db="EMBL/GenBank/DDBJ databases">
        <title>Comparative analysis highlights variable genome content of wheat rusts and divergence of the mating loci.</title>
        <authorList>
            <person name="Cuomo C.A."/>
            <person name="Bakkeren G."/>
            <person name="Szabo L."/>
            <person name="Khalil H."/>
            <person name="Joly D."/>
            <person name="Goldberg J."/>
            <person name="Young S."/>
            <person name="Zeng Q."/>
            <person name="Fellers J."/>
        </authorList>
    </citation>
    <scope>NUCLEOTIDE SEQUENCE [LARGE SCALE GENOMIC DNA]</scope>
    <source>
        <strain evidence="2">1-1 BBBD Race 1</strain>
    </source>
</reference>
<proteinExistence type="predicted"/>
<feature type="region of interest" description="Disordered" evidence="1">
    <location>
        <begin position="333"/>
        <end position="362"/>
    </location>
</feature>
<evidence type="ECO:0000313" key="2">
    <source>
        <dbReference type="EMBL" id="OAV95189.1"/>
    </source>
</evidence>
<dbReference type="VEuPathDB" id="FungiDB:PTTG_01634"/>
<evidence type="ECO:0000256" key="1">
    <source>
        <dbReference type="SAM" id="MobiDB-lite"/>
    </source>
</evidence>
<dbReference type="AlphaFoldDB" id="A0A180GS33"/>
<feature type="compositionally biased region" description="Polar residues" evidence="1">
    <location>
        <begin position="350"/>
        <end position="362"/>
    </location>
</feature>
<dbReference type="EMBL" id="ADAS02000031">
    <property type="protein sequence ID" value="OAV95189.1"/>
    <property type="molecule type" value="Genomic_DNA"/>
</dbReference>
<feature type="region of interest" description="Disordered" evidence="1">
    <location>
        <begin position="1"/>
        <end position="48"/>
    </location>
</feature>
<gene>
    <name evidence="2" type="ORF">PTTG_01634</name>
</gene>
<reference evidence="3" key="4">
    <citation type="submission" date="2025-05" db="UniProtKB">
        <authorList>
            <consortium name="EnsemblFungi"/>
        </authorList>
    </citation>
    <scope>IDENTIFICATION</scope>
    <source>
        <strain evidence="3">isolate 1-1 / race 1 (BBBD)</strain>
    </source>
</reference>
<reference evidence="2" key="1">
    <citation type="submission" date="2009-11" db="EMBL/GenBank/DDBJ databases">
        <authorList>
            <consortium name="The Broad Institute Genome Sequencing Platform"/>
            <person name="Ward D."/>
            <person name="Feldgarden M."/>
            <person name="Earl A."/>
            <person name="Young S.K."/>
            <person name="Zeng Q."/>
            <person name="Koehrsen M."/>
            <person name="Alvarado L."/>
            <person name="Berlin A."/>
            <person name="Bochicchio J."/>
            <person name="Borenstein D."/>
            <person name="Chapman S.B."/>
            <person name="Chen Z."/>
            <person name="Engels R."/>
            <person name="Freedman E."/>
            <person name="Gellesch M."/>
            <person name="Goldberg J."/>
            <person name="Griggs A."/>
            <person name="Gujja S."/>
            <person name="Heilman E."/>
            <person name="Heiman D."/>
            <person name="Hepburn T."/>
            <person name="Howarth C."/>
            <person name="Jen D."/>
            <person name="Larson L."/>
            <person name="Lewis B."/>
            <person name="Mehta T."/>
            <person name="Park D."/>
            <person name="Pearson M."/>
            <person name="Roberts A."/>
            <person name="Saif S."/>
            <person name="Shea T."/>
            <person name="Shenoy N."/>
            <person name="Sisk P."/>
            <person name="Stolte C."/>
            <person name="Sykes S."/>
            <person name="Thomson T."/>
            <person name="Walk T."/>
            <person name="White J."/>
            <person name="Yandava C."/>
            <person name="Izard J."/>
            <person name="Baranova O.V."/>
            <person name="Blanton J.M."/>
            <person name="Tanner A.C."/>
            <person name="Dewhirst F.E."/>
            <person name="Haas B."/>
            <person name="Nusbaum C."/>
            <person name="Birren B."/>
        </authorList>
    </citation>
    <scope>NUCLEOTIDE SEQUENCE [LARGE SCALE GENOMIC DNA]</scope>
    <source>
        <strain evidence="2">1-1 BBBD Race 1</strain>
    </source>
</reference>
<dbReference type="Proteomes" id="UP000005240">
    <property type="component" value="Unassembled WGS sequence"/>
</dbReference>
<organism evidence="2">
    <name type="scientific">Puccinia triticina (isolate 1-1 / race 1 (BBBD))</name>
    <name type="common">Brown leaf rust fungus</name>
    <dbReference type="NCBI Taxonomy" id="630390"/>
    <lineage>
        <taxon>Eukaryota</taxon>
        <taxon>Fungi</taxon>
        <taxon>Dikarya</taxon>
        <taxon>Basidiomycota</taxon>
        <taxon>Pucciniomycotina</taxon>
        <taxon>Pucciniomycetes</taxon>
        <taxon>Pucciniales</taxon>
        <taxon>Pucciniaceae</taxon>
        <taxon>Puccinia</taxon>
    </lineage>
</organism>
<protein>
    <submittedName>
        <fullName evidence="2 3">Uncharacterized protein</fullName>
    </submittedName>
</protein>
<sequence length="362" mass="39794">MSTPLKAAATLPPTSATKRKPVDGPAEAAPGGPAGQDENEGKGLATDQPAKRAMANILVSELTWVEKRAIVLRQSLPHIRFRATQDLYGKNKRADLESQEHRNVIVILIRGLAKFKNVITALQRCKTHREWGNEYIAHLSPDDALKLPSFDGRTRGVFYGTKGAKCAYTWNVKPIRQVKVAHQHGWFLRLKAHVPLSGPISQIDTPAQVAKKYPLLINQGTVENPRLAKIACSSFKHNGDTINGNSVFNRDFTYVVTEISTGLAANKFWTGKSETLLGQVLGFNTDLKVTPACETCGCEKHTTKDCIFANLLTGSVIAIEILDDPIMEVSPKRRVKKKTRISTDPPAYHSNHQSLSCNEGPT</sequence>
<dbReference type="EnsemblFungi" id="PTTG_01634-t43_1">
    <property type="protein sequence ID" value="PTTG_01634-t43_1-p1"/>
    <property type="gene ID" value="PTTG_01634"/>
</dbReference>
<evidence type="ECO:0000313" key="4">
    <source>
        <dbReference type="Proteomes" id="UP000005240"/>
    </source>
</evidence>